<dbReference type="PRINTS" id="PR01040">
    <property type="entry name" value="TRNASYNTHTYR"/>
</dbReference>
<evidence type="ECO:0000256" key="9">
    <source>
        <dbReference type="PROSITE-ProRule" id="PRU00182"/>
    </source>
</evidence>
<reference evidence="11 12" key="1">
    <citation type="submission" date="2019-03" db="EMBL/GenBank/DDBJ databases">
        <title>Genomic Encyclopedia of Type Strains, Phase III (KMG-III): the genomes of soil and plant-associated and newly described type strains.</title>
        <authorList>
            <person name="Whitman W."/>
        </authorList>
    </citation>
    <scope>NUCLEOTIDE SEQUENCE [LARGE SCALE GENOMIC DNA]</scope>
    <source>
        <strain evidence="11 12">VKM Ac-2570</strain>
    </source>
</reference>
<evidence type="ECO:0000256" key="10">
    <source>
        <dbReference type="RuleBase" id="RU363036"/>
    </source>
</evidence>
<dbReference type="Gene3D" id="1.10.240.10">
    <property type="entry name" value="Tyrosyl-Transfer RNA Synthetase"/>
    <property type="match status" value="1"/>
</dbReference>
<dbReference type="EC" id="6.1.1.1" evidence="1 8"/>
<keyword evidence="6 10" id="KW-0030">Aminoacyl-tRNA synthetase</keyword>
<dbReference type="PANTHER" id="PTHR11766">
    <property type="entry name" value="TYROSYL-TRNA SYNTHETASE"/>
    <property type="match status" value="1"/>
</dbReference>
<organism evidence="11 12">
    <name type="scientific">Kribbella kalugense</name>
    <dbReference type="NCBI Taxonomy" id="2512221"/>
    <lineage>
        <taxon>Bacteria</taxon>
        <taxon>Bacillati</taxon>
        <taxon>Actinomycetota</taxon>
        <taxon>Actinomycetes</taxon>
        <taxon>Propionibacteriales</taxon>
        <taxon>Kribbellaceae</taxon>
        <taxon>Kribbella</taxon>
    </lineage>
</organism>
<dbReference type="GO" id="GO:0006437">
    <property type="term" value="P:tyrosyl-tRNA aminoacylation"/>
    <property type="evidence" value="ECO:0007669"/>
    <property type="project" value="UniProtKB-UniRule"/>
</dbReference>
<evidence type="ECO:0000256" key="5">
    <source>
        <dbReference type="ARBA" id="ARBA00022917"/>
    </source>
</evidence>
<dbReference type="Gene3D" id="3.40.50.620">
    <property type="entry name" value="HUPs"/>
    <property type="match status" value="1"/>
</dbReference>
<comment type="similarity">
    <text evidence="10">Belongs to the class-I aminoacyl-tRNA synthetase family.</text>
</comment>
<dbReference type="GO" id="GO:0005829">
    <property type="term" value="C:cytosol"/>
    <property type="evidence" value="ECO:0007669"/>
    <property type="project" value="TreeGrafter"/>
</dbReference>
<dbReference type="RefSeq" id="WP_134119758.1">
    <property type="nucleotide sequence ID" value="NZ_SODF01000001.1"/>
</dbReference>
<dbReference type="SUPFAM" id="SSF52374">
    <property type="entry name" value="Nucleotidylyl transferase"/>
    <property type="match status" value="1"/>
</dbReference>
<dbReference type="SUPFAM" id="SSF55174">
    <property type="entry name" value="Alpha-L RNA-binding motif"/>
    <property type="match status" value="1"/>
</dbReference>
<protein>
    <recommendedName>
        <fullName evidence="1 8">Tyrosine--tRNA ligase</fullName>
        <ecNumber evidence="1 8">6.1.1.1</ecNumber>
    </recommendedName>
</protein>
<dbReference type="GO" id="GO:0005524">
    <property type="term" value="F:ATP binding"/>
    <property type="evidence" value="ECO:0007669"/>
    <property type="project" value="UniProtKB-KW"/>
</dbReference>
<dbReference type="OrthoDB" id="9804243at2"/>
<evidence type="ECO:0000256" key="6">
    <source>
        <dbReference type="ARBA" id="ARBA00023146"/>
    </source>
</evidence>
<dbReference type="NCBIfam" id="TIGR00234">
    <property type="entry name" value="tyrS"/>
    <property type="match status" value="1"/>
</dbReference>
<dbReference type="PROSITE" id="PS50889">
    <property type="entry name" value="S4"/>
    <property type="match status" value="1"/>
</dbReference>
<accession>A0A4R8A2D6</accession>
<keyword evidence="4 10" id="KW-0067">ATP-binding</keyword>
<dbReference type="AlphaFoldDB" id="A0A4R8A2D6"/>
<proteinExistence type="inferred from homology"/>
<dbReference type="InterPro" id="IPR036986">
    <property type="entry name" value="S4_RNA-bd_sf"/>
</dbReference>
<keyword evidence="12" id="KW-1185">Reference proteome</keyword>
<evidence type="ECO:0000256" key="8">
    <source>
        <dbReference type="NCBIfam" id="TIGR00234"/>
    </source>
</evidence>
<dbReference type="PANTHER" id="PTHR11766:SF1">
    <property type="entry name" value="TYROSINE--TRNA LIGASE"/>
    <property type="match status" value="1"/>
</dbReference>
<dbReference type="CDD" id="cd00165">
    <property type="entry name" value="S4"/>
    <property type="match status" value="1"/>
</dbReference>
<dbReference type="InterPro" id="IPR002305">
    <property type="entry name" value="aa-tRNA-synth_Ic"/>
</dbReference>
<dbReference type="Gene3D" id="3.10.290.10">
    <property type="entry name" value="RNA-binding S4 domain"/>
    <property type="match status" value="1"/>
</dbReference>
<sequence length="397" mass="43809">MNAVIDRLRRTTDTVIGADDLRERLDSGRPLRIKYGVDCTAPDLHLGHAVNLWMMRQLQDLGHRVVFLLGDLTTRVGDPTGRSETRPVLTPEQIDANAASFLEQVSLVLRTDPEVFEVRRNSEWYDGMPVAELLGLFAQVTQAQLMSRDMFRERVAAGREIAVHELVYPVLQGYDSFAMQSDLTIVGSDQLFNEQLGRHFQQRLGAPPQVVITTTITPGIDGRAKQSKSLNNYIGLTDSPRDKFGKLMSIPDELVEPYARVYTELPLETVAALVDSAGVGGPAARDAKLRLAAAVVTRYHGAGAARTSLAEFRRTFTDRAEPADIPAVVVSAEVVTTFDLLRAARPDDSNSELRRLLRQGAVSINGVRTEDAAAPIDLTSDVVLKSGTRTWHRITRQ</sequence>
<evidence type="ECO:0000313" key="11">
    <source>
        <dbReference type="EMBL" id="TDW24602.1"/>
    </source>
</evidence>
<dbReference type="InterPro" id="IPR002307">
    <property type="entry name" value="Tyr-tRNA-ligase"/>
</dbReference>
<dbReference type="GO" id="GO:0003723">
    <property type="term" value="F:RNA binding"/>
    <property type="evidence" value="ECO:0007669"/>
    <property type="project" value="UniProtKB-KW"/>
</dbReference>
<dbReference type="Proteomes" id="UP000295447">
    <property type="component" value="Unassembled WGS sequence"/>
</dbReference>
<comment type="caution">
    <text evidence="11">The sequence shown here is derived from an EMBL/GenBank/DDBJ whole genome shotgun (WGS) entry which is preliminary data.</text>
</comment>
<name>A0A4R8A2D6_9ACTN</name>
<dbReference type="EMBL" id="SODF01000001">
    <property type="protein sequence ID" value="TDW24602.1"/>
    <property type="molecule type" value="Genomic_DNA"/>
</dbReference>
<dbReference type="Pfam" id="PF00579">
    <property type="entry name" value="tRNA-synt_1b"/>
    <property type="match status" value="1"/>
</dbReference>
<evidence type="ECO:0000256" key="2">
    <source>
        <dbReference type="ARBA" id="ARBA00022598"/>
    </source>
</evidence>
<evidence type="ECO:0000256" key="4">
    <source>
        <dbReference type="ARBA" id="ARBA00022840"/>
    </source>
</evidence>
<keyword evidence="2 10" id="KW-0436">Ligase</keyword>
<keyword evidence="5 10" id="KW-0648">Protein biosynthesis</keyword>
<evidence type="ECO:0000256" key="7">
    <source>
        <dbReference type="ARBA" id="ARBA00048248"/>
    </source>
</evidence>
<dbReference type="InterPro" id="IPR014729">
    <property type="entry name" value="Rossmann-like_a/b/a_fold"/>
</dbReference>
<comment type="catalytic activity">
    <reaction evidence="7">
        <text>tRNA(Tyr) + L-tyrosine + ATP = L-tyrosyl-tRNA(Tyr) + AMP + diphosphate + H(+)</text>
        <dbReference type="Rhea" id="RHEA:10220"/>
        <dbReference type="Rhea" id="RHEA-COMP:9706"/>
        <dbReference type="Rhea" id="RHEA-COMP:9707"/>
        <dbReference type="ChEBI" id="CHEBI:15378"/>
        <dbReference type="ChEBI" id="CHEBI:30616"/>
        <dbReference type="ChEBI" id="CHEBI:33019"/>
        <dbReference type="ChEBI" id="CHEBI:58315"/>
        <dbReference type="ChEBI" id="CHEBI:78442"/>
        <dbReference type="ChEBI" id="CHEBI:78536"/>
        <dbReference type="ChEBI" id="CHEBI:456215"/>
        <dbReference type="EC" id="6.1.1.1"/>
    </reaction>
</comment>
<dbReference type="GO" id="GO:0004831">
    <property type="term" value="F:tyrosine-tRNA ligase activity"/>
    <property type="evidence" value="ECO:0007669"/>
    <property type="project" value="UniProtKB-UniRule"/>
</dbReference>
<dbReference type="CDD" id="cd00805">
    <property type="entry name" value="TyrRS_core"/>
    <property type="match status" value="1"/>
</dbReference>
<evidence type="ECO:0000313" key="12">
    <source>
        <dbReference type="Proteomes" id="UP000295447"/>
    </source>
</evidence>
<keyword evidence="9" id="KW-0694">RNA-binding</keyword>
<dbReference type="InterPro" id="IPR024088">
    <property type="entry name" value="Tyr-tRNA-ligase_bac-type"/>
</dbReference>
<evidence type="ECO:0000256" key="1">
    <source>
        <dbReference type="ARBA" id="ARBA00013160"/>
    </source>
</evidence>
<evidence type="ECO:0000256" key="3">
    <source>
        <dbReference type="ARBA" id="ARBA00022741"/>
    </source>
</evidence>
<keyword evidence="3 10" id="KW-0547">Nucleotide-binding</keyword>
<gene>
    <name evidence="11" type="ORF">EV650_3482</name>
</gene>